<dbReference type="Pfam" id="PF09827">
    <property type="entry name" value="CRISPR_Cas2"/>
    <property type="match status" value="1"/>
</dbReference>
<dbReference type="EMBL" id="MWUR01000021">
    <property type="protein sequence ID" value="PCF47207.1"/>
    <property type="molecule type" value="Genomic_DNA"/>
</dbReference>
<evidence type="ECO:0000256" key="4">
    <source>
        <dbReference type="ARBA" id="ARBA00022723"/>
    </source>
</evidence>
<comment type="caution">
    <text evidence="10">The sequence shown here is derived from an EMBL/GenBank/DDBJ whole genome shotgun (WGS) entry which is preliminary data.</text>
</comment>
<evidence type="ECO:0000256" key="9">
    <source>
        <dbReference type="HAMAP-Rule" id="MF_01471"/>
    </source>
</evidence>
<dbReference type="AlphaFoldDB" id="A0AAX0QQV9"/>
<dbReference type="GO" id="GO:0043571">
    <property type="term" value="P:maintenance of CRISPR repeat elements"/>
    <property type="evidence" value="ECO:0007669"/>
    <property type="project" value="UniProtKB-UniRule"/>
</dbReference>
<evidence type="ECO:0000313" key="11">
    <source>
        <dbReference type="Proteomes" id="UP000217473"/>
    </source>
</evidence>
<dbReference type="NCBIfam" id="TIGR01573">
    <property type="entry name" value="cas2"/>
    <property type="match status" value="1"/>
</dbReference>
<dbReference type="InterPro" id="IPR019199">
    <property type="entry name" value="Virulence_VapD/CRISPR_Cas2"/>
</dbReference>
<evidence type="ECO:0000256" key="3">
    <source>
        <dbReference type="ARBA" id="ARBA00022722"/>
    </source>
</evidence>
<evidence type="ECO:0000256" key="1">
    <source>
        <dbReference type="ARBA" id="ARBA00001946"/>
    </source>
</evidence>
<dbReference type="HAMAP" id="MF_01471">
    <property type="entry name" value="Cas2"/>
    <property type="match status" value="1"/>
</dbReference>
<name>A0AAX0QQV9_9STAP</name>
<feature type="binding site" evidence="9">
    <location>
        <position position="20"/>
    </location>
    <ligand>
        <name>Mg(2+)</name>
        <dbReference type="ChEBI" id="CHEBI:18420"/>
        <note>catalytic</note>
    </ligand>
</feature>
<keyword evidence="6 9" id="KW-0378">Hydrolase</keyword>
<dbReference type="Gene3D" id="3.30.70.240">
    <property type="match status" value="1"/>
</dbReference>
<proteinExistence type="inferred from homology"/>
<keyword evidence="3 9" id="KW-0540">Nuclease</keyword>
<protein>
    <recommendedName>
        <fullName evidence="9">CRISPR-associated endoribonuclease Cas2</fullName>
        <ecNumber evidence="9">3.1.-.-</ecNumber>
    </recommendedName>
</protein>
<comment type="similarity">
    <text evidence="2 9">Belongs to the CRISPR-associated endoribonuclease Cas2 protein family.</text>
</comment>
<evidence type="ECO:0000256" key="2">
    <source>
        <dbReference type="ARBA" id="ARBA00009959"/>
    </source>
</evidence>
<keyword evidence="7 9" id="KW-0460">Magnesium</keyword>
<reference evidence="10 11" key="1">
    <citation type="journal article" date="2017" name="PLoS ONE">
        <title>Development of a real-time PCR for detection of Staphylococcus pseudintermedius using a novel automated comparison of whole-genome sequences.</title>
        <authorList>
            <person name="Verstappen K.M."/>
            <person name="Huijbregts L."/>
            <person name="Spaninks M."/>
            <person name="Wagenaar J.A."/>
            <person name="Fluit A.C."/>
            <person name="Duim B."/>
        </authorList>
    </citation>
    <scope>NUCLEOTIDE SEQUENCE [LARGE SCALE GENOMIC DNA]</scope>
    <source>
        <strain evidence="10 11">15S02591-1</strain>
    </source>
</reference>
<accession>A0AAX0QQV9</accession>
<dbReference type="EC" id="3.1.-.-" evidence="9"/>
<comment type="function">
    <text evidence="9">CRISPR (clustered regularly interspaced short palindromic repeat), is an adaptive immune system that provides protection against mobile genetic elements (viruses, transposable elements and conjugative plasmids). CRISPR clusters contain sequences complementary to antecedent mobile elements and target invading nucleic acids. CRISPR clusters are transcribed and processed into CRISPR RNA (crRNA). Functions as a ssRNA-specific endoribonuclease. Involved in the integration of spacer DNA into the CRISPR cassette.</text>
</comment>
<evidence type="ECO:0000256" key="5">
    <source>
        <dbReference type="ARBA" id="ARBA00022759"/>
    </source>
</evidence>
<evidence type="ECO:0000313" key="10">
    <source>
        <dbReference type="EMBL" id="PCF47207.1"/>
    </source>
</evidence>
<comment type="cofactor">
    <cofactor evidence="1 9">
        <name>Mg(2+)</name>
        <dbReference type="ChEBI" id="CHEBI:18420"/>
    </cofactor>
</comment>
<dbReference type="Proteomes" id="UP000217473">
    <property type="component" value="Unassembled WGS sequence"/>
</dbReference>
<keyword evidence="4 9" id="KW-0479">Metal-binding</keyword>
<comment type="subunit">
    <text evidence="9">Homodimer, forms a heterotetramer with a Cas1 homodimer.</text>
</comment>
<dbReference type="GO" id="GO:0004521">
    <property type="term" value="F:RNA endonuclease activity"/>
    <property type="evidence" value="ECO:0007669"/>
    <property type="project" value="InterPro"/>
</dbReference>
<keyword evidence="8 9" id="KW-0051">Antiviral defense</keyword>
<organism evidence="10 11">
    <name type="scientific">Staphylococcus delphini</name>
    <dbReference type="NCBI Taxonomy" id="53344"/>
    <lineage>
        <taxon>Bacteria</taxon>
        <taxon>Bacillati</taxon>
        <taxon>Bacillota</taxon>
        <taxon>Bacilli</taxon>
        <taxon>Bacillales</taxon>
        <taxon>Staphylococcaceae</taxon>
        <taxon>Staphylococcus</taxon>
        <taxon>Staphylococcus intermedius group</taxon>
    </lineage>
</organism>
<evidence type="ECO:0000256" key="7">
    <source>
        <dbReference type="ARBA" id="ARBA00022842"/>
    </source>
</evidence>
<dbReference type="InterPro" id="IPR021127">
    <property type="entry name" value="CRISPR_associated_Cas2"/>
</dbReference>
<gene>
    <name evidence="9" type="primary">cas2</name>
    <name evidence="10" type="ORF">B5C07_11840</name>
</gene>
<keyword evidence="5 9" id="KW-0255">Endonuclease</keyword>
<evidence type="ECO:0000256" key="8">
    <source>
        <dbReference type="ARBA" id="ARBA00023118"/>
    </source>
</evidence>
<dbReference type="SUPFAM" id="SSF143430">
    <property type="entry name" value="TTP0101/SSO1404-like"/>
    <property type="match status" value="1"/>
</dbReference>
<dbReference type="GO" id="GO:0046872">
    <property type="term" value="F:metal ion binding"/>
    <property type="evidence" value="ECO:0007669"/>
    <property type="project" value="UniProtKB-UniRule"/>
</dbReference>
<sequence length="114" mass="13264">MFYKEIYVEVRYLRLILMFDLPVETSSERRAYRQFVKFLTNEGYVRLQYSVYCKLIFNSSTLNHQINKLKSIVPSNGAVQTLVVTENQFSNMKYLVGSPPKGQIGLSSDRVIEL</sequence>
<evidence type="ECO:0000256" key="6">
    <source>
        <dbReference type="ARBA" id="ARBA00022801"/>
    </source>
</evidence>
<dbReference type="GO" id="GO:0016787">
    <property type="term" value="F:hydrolase activity"/>
    <property type="evidence" value="ECO:0007669"/>
    <property type="project" value="UniProtKB-KW"/>
</dbReference>
<dbReference type="GO" id="GO:0051607">
    <property type="term" value="P:defense response to virus"/>
    <property type="evidence" value="ECO:0007669"/>
    <property type="project" value="UniProtKB-UniRule"/>
</dbReference>